<feature type="compositionally biased region" description="Low complexity" evidence="1">
    <location>
        <begin position="83"/>
        <end position="109"/>
    </location>
</feature>
<dbReference type="Proteomes" id="UP000483820">
    <property type="component" value="Chromosome II"/>
</dbReference>
<dbReference type="EMBL" id="WUAV01000002">
    <property type="protein sequence ID" value="KAF1765345.1"/>
    <property type="molecule type" value="Genomic_DNA"/>
</dbReference>
<gene>
    <name evidence="2" type="ORF">GCK72_005297</name>
</gene>
<dbReference type="RefSeq" id="XP_053589316.1">
    <property type="nucleotide sequence ID" value="XM_053725122.1"/>
</dbReference>
<comment type="caution">
    <text evidence="2">The sequence shown here is derived from an EMBL/GenBank/DDBJ whole genome shotgun (WGS) entry which is preliminary data.</text>
</comment>
<feature type="compositionally biased region" description="Low complexity" evidence="1">
    <location>
        <begin position="285"/>
        <end position="301"/>
    </location>
</feature>
<organism evidence="2 3">
    <name type="scientific">Caenorhabditis remanei</name>
    <name type="common">Caenorhabditis vulgaris</name>
    <dbReference type="NCBI Taxonomy" id="31234"/>
    <lineage>
        <taxon>Eukaryota</taxon>
        <taxon>Metazoa</taxon>
        <taxon>Ecdysozoa</taxon>
        <taxon>Nematoda</taxon>
        <taxon>Chromadorea</taxon>
        <taxon>Rhabditida</taxon>
        <taxon>Rhabditina</taxon>
        <taxon>Rhabditomorpha</taxon>
        <taxon>Rhabditoidea</taxon>
        <taxon>Rhabditidae</taxon>
        <taxon>Peloderinae</taxon>
        <taxon>Caenorhabditis</taxon>
    </lineage>
</organism>
<reference evidence="2 3" key="1">
    <citation type="submission" date="2019-12" db="EMBL/GenBank/DDBJ databases">
        <title>Chromosome-level assembly of the Caenorhabditis remanei genome.</title>
        <authorList>
            <person name="Teterina A.A."/>
            <person name="Willis J.H."/>
            <person name="Phillips P.C."/>
        </authorList>
    </citation>
    <scope>NUCLEOTIDE SEQUENCE [LARGE SCALE GENOMIC DNA]</scope>
    <source>
        <strain evidence="2 3">PX506</strain>
        <tissue evidence="2">Whole organism</tissue>
    </source>
</reference>
<dbReference type="KEGG" id="crq:GCK72_005297"/>
<proteinExistence type="predicted"/>
<sequence>MVEVVLHLNSLRIEFWLRICFWTWFFDNWIRFDWFLNFFLNSIAFNIQHRFIRFFSTTVLIFFLNLIRCSKADTGETVGAGRTTGASSGSALFSGATTSGGVTNGATGESAEEEGGSRGGVELNAFIAAFVKTIGFPVVLIGLATAELALNSSRIERSSIDDTLFLADAGGENSFSVTEDVSGFDEVVAVEVDDVVLFRGLGEIRGSVSEIEERFVDEIDVFGDKIFGDRIFGEIIFGDKILGDWSGVTAGVTTHVDAVVDGIDGGARNRCCSVSLASPLEDSDFLSSSSSPSSSSDDSMSTRLCKVYRNN</sequence>
<dbReference type="AlphaFoldDB" id="A0A6A5HDF7"/>
<dbReference type="GeneID" id="78774072"/>
<dbReference type="CTD" id="78774072"/>
<protein>
    <submittedName>
        <fullName evidence="2">Uncharacterized protein</fullName>
    </submittedName>
</protein>
<evidence type="ECO:0000313" key="3">
    <source>
        <dbReference type="Proteomes" id="UP000483820"/>
    </source>
</evidence>
<name>A0A6A5HDF7_CAERE</name>
<evidence type="ECO:0000256" key="1">
    <source>
        <dbReference type="SAM" id="MobiDB-lite"/>
    </source>
</evidence>
<accession>A0A6A5HDF7</accession>
<feature type="region of interest" description="Disordered" evidence="1">
    <location>
        <begin position="281"/>
        <end position="311"/>
    </location>
</feature>
<evidence type="ECO:0000313" key="2">
    <source>
        <dbReference type="EMBL" id="KAF1765345.1"/>
    </source>
</evidence>
<feature type="region of interest" description="Disordered" evidence="1">
    <location>
        <begin position="83"/>
        <end position="117"/>
    </location>
</feature>